<dbReference type="PANTHER" id="PTHR44591:SF3">
    <property type="entry name" value="RESPONSE REGULATORY DOMAIN-CONTAINING PROTEIN"/>
    <property type="match status" value="1"/>
</dbReference>
<dbReference type="HOGENOM" id="CLU_000445_69_11_2"/>
<evidence type="ECO:0000313" key="5">
    <source>
        <dbReference type="Proteomes" id="UP000000391"/>
    </source>
</evidence>
<name>D7E7F0_METEZ</name>
<dbReference type="Gene3D" id="3.40.50.2300">
    <property type="match status" value="1"/>
</dbReference>
<dbReference type="KEGG" id="mev:Metev_1010"/>
<gene>
    <name evidence="4" type="ordered locus">Metev_1010</name>
</gene>
<evidence type="ECO:0000259" key="3">
    <source>
        <dbReference type="PROSITE" id="PS50110"/>
    </source>
</evidence>
<evidence type="ECO:0000256" key="2">
    <source>
        <dbReference type="PROSITE-ProRule" id="PRU00169"/>
    </source>
</evidence>
<dbReference type="SUPFAM" id="SSF52172">
    <property type="entry name" value="CheY-like"/>
    <property type="match status" value="1"/>
</dbReference>
<dbReference type="STRING" id="644295.Metev_1010"/>
<dbReference type="RefSeq" id="WP_013194466.1">
    <property type="nucleotide sequence ID" value="NC_014253.1"/>
</dbReference>
<sequence length="129" mass="14576">MENPKIMVVEDENSVALDIKNRLKKLGYTVAGTASTGENAIKKAKKDHPDLVLVDIVLKGEIDGIEVARYIHNNLDIPVVYLTAYADDELIERAKHTEPYGYILKPFQDKDLRSNIEIALYNKYITNSN</sequence>
<accession>D7E7F0</accession>
<dbReference type="GO" id="GO:0000160">
    <property type="term" value="P:phosphorelay signal transduction system"/>
    <property type="evidence" value="ECO:0007669"/>
    <property type="project" value="InterPro"/>
</dbReference>
<dbReference type="CDD" id="cd17534">
    <property type="entry name" value="REC_DC-like"/>
    <property type="match status" value="1"/>
</dbReference>
<feature type="modified residue" description="4-aspartylphosphate" evidence="2">
    <location>
        <position position="55"/>
    </location>
</feature>
<dbReference type="PROSITE" id="PS50110">
    <property type="entry name" value="RESPONSE_REGULATORY"/>
    <property type="match status" value="1"/>
</dbReference>
<dbReference type="Proteomes" id="UP000000391">
    <property type="component" value="Chromosome"/>
</dbReference>
<proteinExistence type="predicted"/>
<reference evidence="4 5" key="1">
    <citation type="submission" date="2010-06" db="EMBL/GenBank/DDBJ databases">
        <title>Complete sequence chromosome of Methanohalobium evestigatum Z-7303.</title>
        <authorList>
            <consortium name="US DOE Joint Genome Institute"/>
            <person name="Lucas S."/>
            <person name="Copeland A."/>
            <person name="Lapidus A."/>
            <person name="Cheng J.-F."/>
            <person name="Bruce D."/>
            <person name="Goodwin L."/>
            <person name="Pitluck S."/>
            <person name="Saunders E."/>
            <person name="Detter J.C."/>
            <person name="Han C."/>
            <person name="Tapia R."/>
            <person name="Land M."/>
            <person name="Hauser L."/>
            <person name="Kyrpides N."/>
            <person name="Mikhailova N."/>
            <person name="Sieprawska-Lupa M."/>
            <person name="Whitman W.B."/>
            <person name="Anderson I."/>
            <person name="Woyke T."/>
        </authorList>
    </citation>
    <scope>NUCLEOTIDE SEQUENCE [LARGE SCALE GENOMIC DNA]</scope>
    <source>
        <strain evidence="5">ATCC BAA-1072 / DSM 3721 / NBRC 107634 / OCM 161 / Z-7303</strain>
    </source>
</reference>
<organism evidence="4 5">
    <name type="scientific">Methanohalobium evestigatum (strain ATCC BAA-1072 / DSM 3721 / NBRC 107634 / OCM 161 / Z-7303)</name>
    <dbReference type="NCBI Taxonomy" id="644295"/>
    <lineage>
        <taxon>Archaea</taxon>
        <taxon>Methanobacteriati</taxon>
        <taxon>Methanobacteriota</taxon>
        <taxon>Stenosarchaea group</taxon>
        <taxon>Methanomicrobia</taxon>
        <taxon>Methanosarcinales</taxon>
        <taxon>Methanosarcinaceae</taxon>
        <taxon>Methanohalobium</taxon>
    </lineage>
</organism>
<dbReference type="SMART" id="SM00448">
    <property type="entry name" value="REC"/>
    <property type="match status" value="1"/>
</dbReference>
<keyword evidence="5" id="KW-1185">Reference proteome</keyword>
<evidence type="ECO:0000256" key="1">
    <source>
        <dbReference type="ARBA" id="ARBA00022553"/>
    </source>
</evidence>
<feature type="domain" description="Response regulatory" evidence="3">
    <location>
        <begin position="5"/>
        <end position="120"/>
    </location>
</feature>
<dbReference type="EMBL" id="CP002069">
    <property type="protein sequence ID" value="ADI73899.1"/>
    <property type="molecule type" value="Genomic_DNA"/>
</dbReference>
<evidence type="ECO:0000313" key="4">
    <source>
        <dbReference type="EMBL" id="ADI73899.1"/>
    </source>
</evidence>
<protein>
    <submittedName>
        <fullName evidence="4">Response regulator receiver protein</fullName>
    </submittedName>
</protein>
<dbReference type="OrthoDB" id="2830at2157"/>
<dbReference type="Pfam" id="PF00072">
    <property type="entry name" value="Response_reg"/>
    <property type="match status" value="1"/>
</dbReference>
<dbReference type="PANTHER" id="PTHR44591">
    <property type="entry name" value="STRESS RESPONSE REGULATOR PROTEIN 1"/>
    <property type="match status" value="1"/>
</dbReference>
<dbReference type="InterPro" id="IPR050595">
    <property type="entry name" value="Bact_response_regulator"/>
</dbReference>
<dbReference type="AlphaFoldDB" id="D7E7F0"/>
<keyword evidence="1 2" id="KW-0597">Phosphoprotein</keyword>
<dbReference type="GeneID" id="9346640"/>
<dbReference type="InterPro" id="IPR001789">
    <property type="entry name" value="Sig_transdc_resp-reg_receiver"/>
</dbReference>
<dbReference type="InterPro" id="IPR011006">
    <property type="entry name" value="CheY-like_superfamily"/>
</dbReference>